<dbReference type="Gene3D" id="1.20.1600.10">
    <property type="entry name" value="Outer membrane efflux proteins (OEP)"/>
    <property type="match status" value="1"/>
</dbReference>
<sequence length="454" mass="47449">MIRTTVLAALAAIPLAVRAEPPLTLAAALEEAQRASPDLVAARARLDQARAASARVRAGYLPQVKAGATYTRNSEEAKLELPVGYAVRDLGTPTSGAGLPGAPTTYAAVPSQVVGATIQARDQLGAQLELTQAILAPQLWFGIEAAGASARASAERAEAARRELRFGVAQAFYAAAAAEQAVQVQERQLSMASLHERDAQVQVQAGTAARIVLLRAQIDRARAEEDLVRARNGLAGAKSTLAALLGRGEATDFALSAPPAPELPADLAPLEDEAVRLRPELRAAAAGVEAATASRRVETARYLPTLGAFGQARWSSVAGFTGKEESWAAGLSLQWELFDGGAREAGRREATARLVEAEAARASLALQARDEVRRARLDLASARANRAKAEEQVALARENQRLVEVAFRAGQATSLEATDANVALATAELGAVNEGLAADLAALRLLRAAGMYGG</sequence>
<comment type="similarity">
    <text evidence="2">Belongs to the outer membrane factor (OMF) (TC 1.B.17) family.</text>
</comment>
<evidence type="ECO:0000313" key="10">
    <source>
        <dbReference type="EMBL" id="ABC81250.1"/>
    </source>
</evidence>
<feature type="chain" id="PRO_5004209917" evidence="9">
    <location>
        <begin position="20"/>
        <end position="454"/>
    </location>
</feature>
<keyword evidence="3" id="KW-0813">Transport</keyword>
<dbReference type="GO" id="GO:0015562">
    <property type="term" value="F:efflux transmembrane transporter activity"/>
    <property type="evidence" value="ECO:0007669"/>
    <property type="project" value="InterPro"/>
</dbReference>
<protein>
    <submittedName>
        <fullName evidence="10">Outer membrane efflux protein</fullName>
    </submittedName>
</protein>
<dbReference type="GO" id="GO:1990281">
    <property type="term" value="C:efflux pump complex"/>
    <property type="evidence" value="ECO:0007669"/>
    <property type="project" value="TreeGrafter"/>
</dbReference>
<dbReference type="SUPFAM" id="SSF56954">
    <property type="entry name" value="Outer membrane efflux proteins (OEP)"/>
    <property type="match status" value="1"/>
</dbReference>
<evidence type="ECO:0000256" key="8">
    <source>
        <dbReference type="SAM" id="Coils"/>
    </source>
</evidence>
<keyword evidence="6" id="KW-0472">Membrane</keyword>
<keyword evidence="5" id="KW-0812">Transmembrane</keyword>
<dbReference type="STRING" id="290397.Adeh_1477"/>
<keyword evidence="4" id="KW-1134">Transmembrane beta strand</keyword>
<dbReference type="Proteomes" id="UP000001935">
    <property type="component" value="Chromosome"/>
</dbReference>
<dbReference type="EMBL" id="CP000251">
    <property type="protein sequence ID" value="ABC81250.1"/>
    <property type="molecule type" value="Genomic_DNA"/>
</dbReference>
<dbReference type="GO" id="GO:0009279">
    <property type="term" value="C:cell outer membrane"/>
    <property type="evidence" value="ECO:0007669"/>
    <property type="project" value="UniProtKB-SubCell"/>
</dbReference>
<dbReference type="GO" id="GO:0015288">
    <property type="term" value="F:porin activity"/>
    <property type="evidence" value="ECO:0007669"/>
    <property type="project" value="TreeGrafter"/>
</dbReference>
<dbReference type="InterPro" id="IPR051906">
    <property type="entry name" value="TolC-like"/>
</dbReference>
<evidence type="ECO:0000256" key="6">
    <source>
        <dbReference type="ARBA" id="ARBA00023136"/>
    </source>
</evidence>
<evidence type="ECO:0000256" key="2">
    <source>
        <dbReference type="ARBA" id="ARBA00007613"/>
    </source>
</evidence>
<keyword evidence="7" id="KW-0998">Cell outer membrane</keyword>
<evidence type="ECO:0000256" key="3">
    <source>
        <dbReference type="ARBA" id="ARBA00022448"/>
    </source>
</evidence>
<dbReference type="PANTHER" id="PTHR30026">
    <property type="entry name" value="OUTER MEMBRANE PROTEIN TOLC"/>
    <property type="match status" value="1"/>
</dbReference>
<dbReference type="HOGENOM" id="CLU_012817_10_6_7"/>
<dbReference type="eggNOG" id="COG1538">
    <property type="taxonomic scope" value="Bacteria"/>
</dbReference>
<evidence type="ECO:0000256" key="5">
    <source>
        <dbReference type="ARBA" id="ARBA00022692"/>
    </source>
</evidence>
<reference evidence="10" key="1">
    <citation type="submission" date="2006-01" db="EMBL/GenBank/DDBJ databases">
        <title>Complete sequence of Anaeromyxobacter dehalogenans 2CP-C.</title>
        <authorList>
            <consortium name="US DOE Joint Genome Institute"/>
            <person name="Copeland A."/>
            <person name="Lucas S."/>
            <person name="Lapidus A."/>
            <person name="Barry K."/>
            <person name="Detter J.C."/>
            <person name="Glavina T."/>
            <person name="Hammon N."/>
            <person name="Israni S."/>
            <person name="Pitluck S."/>
            <person name="Brettin T."/>
            <person name="Bruce D."/>
            <person name="Han C."/>
            <person name="Tapia R."/>
            <person name="Gilna P."/>
            <person name="Kiss H."/>
            <person name="Schmutz J."/>
            <person name="Larimer F."/>
            <person name="Land M."/>
            <person name="Kyrpides N."/>
            <person name="Anderson I."/>
            <person name="Sanford R.A."/>
            <person name="Ritalahti K.M."/>
            <person name="Thomas H.S."/>
            <person name="Kirby J.R."/>
            <person name="Zhulin I.B."/>
            <person name="Loeffler F.E."/>
            <person name="Richardson P."/>
        </authorList>
    </citation>
    <scope>NUCLEOTIDE SEQUENCE</scope>
    <source>
        <strain evidence="10">2CP-C</strain>
    </source>
</reference>
<dbReference type="PANTHER" id="PTHR30026:SF20">
    <property type="entry name" value="OUTER MEMBRANE PROTEIN TOLC"/>
    <property type="match status" value="1"/>
</dbReference>
<gene>
    <name evidence="10" type="ordered locus">Adeh_1477</name>
</gene>
<dbReference type="AlphaFoldDB" id="Q2IHX3"/>
<dbReference type="InterPro" id="IPR003423">
    <property type="entry name" value="OMP_efflux"/>
</dbReference>
<evidence type="ECO:0000313" key="11">
    <source>
        <dbReference type="Proteomes" id="UP000001935"/>
    </source>
</evidence>
<dbReference type="RefSeq" id="WP_011420533.1">
    <property type="nucleotide sequence ID" value="NC_007760.1"/>
</dbReference>
<feature type="signal peptide" evidence="9">
    <location>
        <begin position="1"/>
        <end position="19"/>
    </location>
</feature>
<evidence type="ECO:0000256" key="4">
    <source>
        <dbReference type="ARBA" id="ARBA00022452"/>
    </source>
</evidence>
<accession>Q2IHX3</accession>
<evidence type="ECO:0000256" key="1">
    <source>
        <dbReference type="ARBA" id="ARBA00004442"/>
    </source>
</evidence>
<proteinExistence type="inferred from homology"/>
<keyword evidence="8" id="KW-0175">Coiled coil</keyword>
<dbReference type="OrthoDB" id="21543at2"/>
<organism evidence="10 11">
    <name type="scientific">Anaeromyxobacter dehalogenans (strain 2CP-C)</name>
    <dbReference type="NCBI Taxonomy" id="290397"/>
    <lineage>
        <taxon>Bacteria</taxon>
        <taxon>Pseudomonadati</taxon>
        <taxon>Myxococcota</taxon>
        <taxon>Myxococcia</taxon>
        <taxon>Myxococcales</taxon>
        <taxon>Cystobacterineae</taxon>
        <taxon>Anaeromyxobacteraceae</taxon>
        <taxon>Anaeromyxobacter</taxon>
    </lineage>
</organism>
<evidence type="ECO:0000256" key="9">
    <source>
        <dbReference type="SAM" id="SignalP"/>
    </source>
</evidence>
<dbReference type="KEGG" id="ade:Adeh_1477"/>
<evidence type="ECO:0000256" key="7">
    <source>
        <dbReference type="ARBA" id="ARBA00023237"/>
    </source>
</evidence>
<feature type="coiled-coil region" evidence="8">
    <location>
        <begin position="347"/>
        <end position="399"/>
    </location>
</feature>
<dbReference type="Pfam" id="PF02321">
    <property type="entry name" value="OEP"/>
    <property type="match status" value="2"/>
</dbReference>
<keyword evidence="9" id="KW-0732">Signal</keyword>
<name>Q2IHX3_ANADE</name>
<comment type="subcellular location">
    <subcellularLocation>
        <location evidence="1">Cell outer membrane</location>
    </subcellularLocation>
</comment>